<dbReference type="AlphaFoldDB" id="A0A9D9H200"/>
<comment type="caution">
    <text evidence="2">The sequence shown here is derived from an EMBL/GenBank/DDBJ whole genome shotgun (WGS) entry which is preliminary data.</text>
</comment>
<feature type="transmembrane region" description="Helical" evidence="1">
    <location>
        <begin position="405"/>
        <end position="426"/>
    </location>
</feature>
<keyword evidence="1" id="KW-0472">Membrane</keyword>
<dbReference type="PANTHER" id="PTHR38454">
    <property type="entry name" value="INTEGRAL MEMBRANE PROTEIN-RELATED"/>
    <property type="match status" value="1"/>
</dbReference>
<evidence type="ECO:0000313" key="3">
    <source>
        <dbReference type="Proteomes" id="UP000823612"/>
    </source>
</evidence>
<feature type="transmembrane region" description="Helical" evidence="1">
    <location>
        <begin position="340"/>
        <end position="359"/>
    </location>
</feature>
<keyword evidence="1" id="KW-1133">Transmembrane helix</keyword>
<dbReference type="InterPro" id="IPR018580">
    <property type="entry name" value="Uncharacterised_YfhO"/>
</dbReference>
<proteinExistence type="predicted"/>
<feature type="transmembrane region" description="Helical" evidence="1">
    <location>
        <begin position="126"/>
        <end position="148"/>
    </location>
</feature>
<feature type="transmembrane region" description="Helical" evidence="1">
    <location>
        <begin position="197"/>
        <end position="216"/>
    </location>
</feature>
<evidence type="ECO:0000256" key="1">
    <source>
        <dbReference type="SAM" id="Phobius"/>
    </source>
</evidence>
<organism evidence="2 3">
    <name type="scientific">Candidatus Pullibacteroides excrementavium</name>
    <dbReference type="NCBI Taxonomy" id="2840905"/>
    <lineage>
        <taxon>Bacteria</taxon>
        <taxon>Pseudomonadati</taxon>
        <taxon>Bacteroidota</taxon>
        <taxon>Bacteroidia</taxon>
        <taxon>Bacteroidales</taxon>
        <taxon>Candidatus Pullibacteroides</taxon>
    </lineage>
</organism>
<feature type="transmembrane region" description="Helical" evidence="1">
    <location>
        <begin position="101"/>
        <end position="121"/>
    </location>
</feature>
<sequence>MKTNIHFDWKKIGPHVVAIVLFFLWSFLYFAPVVLGEKDMGQGDVHSWFGAQQESRLCYEQTGERTDWSNVAFGGMPTVGSEGTNIYNKVFPRVMMGGLPVLNAGILFFYMIGVYILLCVLGCSSWLSFIGAIAYAFATYNVVIIDAGHVNKCWAMATMAPILAGVILCFKGKYLWGALLTLVFTGMHIMYSHQQITYYLLIMLVVLAIAYGIDACRQKQMKTFWKGGVLALGMAIISLLPSLGGWLVTYDYSKDTMRGGAVLKQNPQGENEGTGLERDYAFQWSYGKMESMTLLIPQFYGGSSHYTMPDDSETNQLLRQSGQQASMLPMYWGDQPFTSGPVYVGAIICLLFVLGLFVVKGPLKWWLLVVTVISLVLSWGRHLAWLNDFLFDYLPLYNRFRTPSMALIIAELSMTVLAVLALKTLFSTPRQEVLRYKKNMLASVGIAGGLCLIFALFGKSMFSFEAAGDAQYPQILQDTLQADRASLLVSSAWRSLVFILLASAALWLYMKNKLKSMAAITVLAVLVVADMWYIDRKYVGEQSFSPKRAVRAVIPDAIDRAILEDPELKANPDPDYRVFNLTTSTFNDAKTSNFHKSIGGYSPMKLRRYQDIIDYHLSGLNGITMNVLNMLNTRYFIVPGSQGQPMVQKNPEALGHAWFVDSVRWVDSPDEEIVALYDFDPARTAVIDKVWRGKAGLEAAVYPEDSASWVRLTYYQPNHLKYEYASSIERPLVFAEVYHRTWRAFVDGEEVPLYQVNYILRGVTAPAGKHVVELKCRNKIKAASGWMTNTGSIINGLLILALIAMLIWKPQSRKTVETKIEAGQAAAGKE</sequence>
<feature type="transmembrane region" description="Helical" evidence="1">
    <location>
        <begin position="228"/>
        <end position="248"/>
    </location>
</feature>
<keyword evidence="1" id="KW-0812">Transmembrane</keyword>
<gene>
    <name evidence="2" type="ORF">IAB08_09105</name>
</gene>
<feature type="transmembrane region" description="Helical" evidence="1">
    <location>
        <begin position="438"/>
        <end position="457"/>
    </location>
</feature>
<protein>
    <recommendedName>
        <fullName evidence="4">YfhO family protein</fullName>
    </recommendedName>
</protein>
<dbReference type="PANTHER" id="PTHR38454:SF1">
    <property type="entry name" value="INTEGRAL MEMBRANE PROTEIN"/>
    <property type="match status" value="1"/>
</dbReference>
<evidence type="ECO:0008006" key="4">
    <source>
        <dbReference type="Google" id="ProtNLM"/>
    </source>
</evidence>
<evidence type="ECO:0000313" key="2">
    <source>
        <dbReference type="EMBL" id="MBO8433431.1"/>
    </source>
</evidence>
<feature type="transmembrane region" description="Helical" evidence="1">
    <location>
        <begin position="366"/>
        <end position="385"/>
    </location>
</feature>
<feature type="transmembrane region" description="Helical" evidence="1">
    <location>
        <begin position="492"/>
        <end position="510"/>
    </location>
</feature>
<reference evidence="2" key="1">
    <citation type="submission" date="2020-10" db="EMBL/GenBank/DDBJ databases">
        <authorList>
            <person name="Gilroy R."/>
        </authorList>
    </citation>
    <scope>NUCLEOTIDE SEQUENCE</scope>
    <source>
        <strain evidence="2">2889</strain>
    </source>
</reference>
<feature type="transmembrane region" description="Helical" evidence="1">
    <location>
        <begin position="12"/>
        <end position="31"/>
    </location>
</feature>
<feature type="transmembrane region" description="Helical" evidence="1">
    <location>
        <begin position="154"/>
        <end position="170"/>
    </location>
</feature>
<feature type="transmembrane region" description="Helical" evidence="1">
    <location>
        <begin position="786"/>
        <end position="808"/>
    </location>
</feature>
<accession>A0A9D9H200</accession>
<name>A0A9D9H200_9BACT</name>
<feature type="transmembrane region" description="Helical" evidence="1">
    <location>
        <begin position="517"/>
        <end position="534"/>
    </location>
</feature>
<reference evidence="2" key="2">
    <citation type="journal article" date="2021" name="PeerJ">
        <title>Extensive microbial diversity within the chicken gut microbiome revealed by metagenomics and culture.</title>
        <authorList>
            <person name="Gilroy R."/>
            <person name="Ravi A."/>
            <person name="Getino M."/>
            <person name="Pursley I."/>
            <person name="Horton D.L."/>
            <person name="Alikhan N.F."/>
            <person name="Baker D."/>
            <person name="Gharbi K."/>
            <person name="Hall N."/>
            <person name="Watson M."/>
            <person name="Adriaenssens E.M."/>
            <person name="Foster-Nyarko E."/>
            <person name="Jarju S."/>
            <person name="Secka A."/>
            <person name="Antonio M."/>
            <person name="Oren A."/>
            <person name="Chaudhuri R.R."/>
            <person name="La Ragione R."/>
            <person name="Hildebrand F."/>
            <person name="Pallen M.J."/>
        </authorList>
    </citation>
    <scope>NUCLEOTIDE SEQUENCE</scope>
    <source>
        <strain evidence="2">2889</strain>
    </source>
</reference>
<feature type="transmembrane region" description="Helical" evidence="1">
    <location>
        <begin position="175"/>
        <end position="191"/>
    </location>
</feature>
<dbReference type="Proteomes" id="UP000823612">
    <property type="component" value="Unassembled WGS sequence"/>
</dbReference>
<dbReference type="EMBL" id="JADIMZ010000137">
    <property type="protein sequence ID" value="MBO8433431.1"/>
    <property type="molecule type" value="Genomic_DNA"/>
</dbReference>